<sequence>MEAARAQARFVRVTPMKARRVVDLIRGLDVDEASALLRFTPIAAAEPVLKVLESAVANAYDQTGAQRDSLVVGSAYVNEGPTMKRFRPGGKGRAFRIKKRTCHITVTVDDKRTAGASNDAASAEKRASAGASKGGAR</sequence>
<dbReference type="GO" id="GO:0019843">
    <property type="term" value="F:rRNA binding"/>
    <property type="evidence" value="ECO:0007669"/>
    <property type="project" value="UniProtKB-UniRule"/>
</dbReference>
<evidence type="ECO:0000256" key="5">
    <source>
        <dbReference type="ARBA" id="ARBA00022884"/>
    </source>
</evidence>
<feature type="compositionally biased region" description="Low complexity" evidence="14">
    <location>
        <begin position="128"/>
        <end position="137"/>
    </location>
</feature>
<keyword evidence="16" id="KW-1185">Reference proteome</keyword>
<dbReference type="Proteomes" id="UP000469185">
    <property type="component" value="Unassembled WGS sequence"/>
</dbReference>
<comment type="function">
    <text evidence="10 13">This protein binds specifically to 23S rRNA; its binding is stimulated by other ribosomal proteins, e.g., L4, L17, and L20. It is important during the early stages of 50S assembly. It makes multiple contacts with different domains of the 23S rRNA in the assembled 50S subunit and ribosome.</text>
</comment>
<organism evidence="15 16">
    <name type="scientific">Phytoactinopolyspora alkaliphila</name>
    <dbReference type="NCBI Taxonomy" id="1783498"/>
    <lineage>
        <taxon>Bacteria</taxon>
        <taxon>Bacillati</taxon>
        <taxon>Actinomycetota</taxon>
        <taxon>Actinomycetes</taxon>
        <taxon>Jiangellales</taxon>
        <taxon>Jiangellaceae</taxon>
        <taxon>Phytoactinopolyspora</taxon>
    </lineage>
</organism>
<dbReference type="HAMAP" id="MF_01331_B">
    <property type="entry name" value="Ribosomal_uL22_B"/>
    <property type="match status" value="1"/>
</dbReference>
<evidence type="ECO:0000256" key="2">
    <source>
        <dbReference type="ARBA" id="ARBA00009451"/>
    </source>
</evidence>
<keyword evidence="7 10" id="KW-0687">Ribonucleoprotein</keyword>
<protein>
    <recommendedName>
        <fullName evidence="9 10">Large ribosomal subunit protein uL22</fullName>
    </recommendedName>
</protein>
<feature type="region of interest" description="Disordered" evidence="14">
    <location>
        <begin position="109"/>
        <end position="137"/>
    </location>
</feature>
<dbReference type="RefSeq" id="WP_163816267.1">
    <property type="nucleotide sequence ID" value="NZ_JAAGOB010000002.1"/>
</dbReference>
<dbReference type="SUPFAM" id="SSF54843">
    <property type="entry name" value="Ribosomal protein L22"/>
    <property type="match status" value="1"/>
</dbReference>
<evidence type="ECO:0000256" key="13">
    <source>
        <dbReference type="RuleBase" id="RU004008"/>
    </source>
</evidence>
<dbReference type="GO" id="GO:0022625">
    <property type="term" value="C:cytosolic large ribosomal subunit"/>
    <property type="evidence" value="ECO:0007669"/>
    <property type="project" value="TreeGrafter"/>
</dbReference>
<proteinExistence type="inferred from homology"/>
<gene>
    <name evidence="10 15" type="primary">rplV</name>
    <name evidence="15" type="ORF">G1H11_03870</name>
</gene>
<accession>A0A6N9YHG2</accession>
<evidence type="ECO:0000256" key="10">
    <source>
        <dbReference type="HAMAP-Rule" id="MF_01331"/>
    </source>
</evidence>
<dbReference type="GO" id="GO:0003735">
    <property type="term" value="F:structural constituent of ribosome"/>
    <property type="evidence" value="ECO:0007669"/>
    <property type="project" value="InterPro"/>
</dbReference>
<dbReference type="GO" id="GO:0006412">
    <property type="term" value="P:translation"/>
    <property type="evidence" value="ECO:0007669"/>
    <property type="project" value="UniProtKB-UniRule"/>
</dbReference>
<comment type="function">
    <text evidence="8">This protein binds specifically to 23S rRNA; its binding is stimulated by other ribosomal proteins, e.g. L4, L17, and L20. It is important during the early stages of 50S assembly. It makes multiple contacts with different domains of the 23S rRNA in the assembled 50S subunit and ribosome.</text>
</comment>
<keyword evidence="4 10" id="KW-0699">rRNA-binding</keyword>
<evidence type="ECO:0000256" key="7">
    <source>
        <dbReference type="ARBA" id="ARBA00023274"/>
    </source>
</evidence>
<dbReference type="CDD" id="cd00336">
    <property type="entry name" value="Ribosomal_L22"/>
    <property type="match status" value="1"/>
</dbReference>
<evidence type="ECO:0000256" key="11">
    <source>
        <dbReference type="RuleBase" id="RU004005"/>
    </source>
</evidence>
<evidence type="ECO:0000313" key="15">
    <source>
        <dbReference type="EMBL" id="NED94446.1"/>
    </source>
</evidence>
<evidence type="ECO:0000256" key="14">
    <source>
        <dbReference type="SAM" id="MobiDB-lite"/>
    </source>
</evidence>
<keyword evidence="5 10" id="KW-0694">RNA-binding</keyword>
<evidence type="ECO:0000256" key="8">
    <source>
        <dbReference type="ARBA" id="ARBA00025084"/>
    </source>
</evidence>
<dbReference type="InterPro" id="IPR001063">
    <property type="entry name" value="Ribosomal_uL22"/>
</dbReference>
<evidence type="ECO:0000256" key="1">
    <source>
        <dbReference type="ARBA" id="ARBA00003478"/>
    </source>
</evidence>
<dbReference type="Gene3D" id="3.90.470.10">
    <property type="entry name" value="Ribosomal protein L22/L17"/>
    <property type="match status" value="1"/>
</dbReference>
<comment type="function">
    <text evidence="1 10">The globular domain of the protein is located near the polypeptide exit tunnel on the outside of the subunit, while an extended beta-hairpin is found that lines the wall of the exit tunnel in the center of the 70S ribosome.</text>
</comment>
<dbReference type="EMBL" id="JAAGOB010000002">
    <property type="protein sequence ID" value="NED94446.1"/>
    <property type="molecule type" value="Genomic_DNA"/>
</dbReference>
<dbReference type="InterPro" id="IPR036394">
    <property type="entry name" value="Ribosomal_uL22_sf"/>
</dbReference>
<dbReference type="PANTHER" id="PTHR13501:SF8">
    <property type="entry name" value="LARGE RIBOSOMAL SUBUNIT PROTEIN UL22M"/>
    <property type="match status" value="1"/>
</dbReference>
<evidence type="ECO:0000256" key="12">
    <source>
        <dbReference type="RuleBase" id="RU004006"/>
    </source>
</evidence>
<evidence type="ECO:0000256" key="6">
    <source>
        <dbReference type="ARBA" id="ARBA00022980"/>
    </source>
</evidence>
<comment type="caution">
    <text evidence="15">The sequence shown here is derived from an EMBL/GenBank/DDBJ whole genome shotgun (WGS) entry which is preliminary data.</text>
</comment>
<name>A0A6N9YHG2_9ACTN</name>
<dbReference type="InterPro" id="IPR005727">
    <property type="entry name" value="Ribosomal_uL22_bac/chlpt-type"/>
</dbReference>
<evidence type="ECO:0000256" key="3">
    <source>
        <dbReference type="ARBA" id="ARBA00011838"/>
    </source>
</evidence>
<comment type="similarity">
    <text evidence="2 10 11">Belongs to the universal ribosomal protein uL22 family.</text>
</comment>
<dbReference type="NCBIfam" id="TIGR01044">
    <property type="entry name" value="rplV_bact"/>
    <property type="match status" value="1"/>
</dbReference>
<dbReference type="AlphaFoldDB" id="A0A6N9YHG2"/>
<dbReference type="Pfam" id="PF00237">
    <property type="entry name" value="Ribosomal_L22"/>
    <property type="match status" value="1"/>
</dbReference>
<comment type="subunit">
    <text evidence="3 10 12">Part of the 50S ribosomal subunit.</text>
</comment>
<keyword evidence="6 10" id="KW-0689">Ribosomal protein</keyword>
<dbReference type="InterPro" id="IPR047867">
    <property type="entry name" value="Ribosomal_uL22_bac/org-type"/>
</dbReference>
<dbReference type="PANTHER" id="PTHR13501">
    <property type="entry name" value="CHLOROPLAST 50S RIBOSOMAL PROTEIN L22-RELATED"/>
    <property type="match status" value="1"/>
</dbReference>
<evidence type="ECO:0000256" key="9">
    <source>
        <dbReference type="ARBA" id="ARBA00035207"/>
    </source>
</evidence>
<evidence type="ECO:0000256" key="4">
    <source>
        <dbReference type="ARBA" id="ARBA00022730"/>
    </source>
</evidence>
<reference evidence="15 16" key="1">
    <citation type="submission" date="2020-02" db="EMBL/GenBank/DDBJ databases">
        <authorList>
            <person name="Li X.-J."/>
            <person name="Feng X.-M."/>
        </authorList>
    </citation>
    <scope>NUCLEOTIDE SEQUENCE [LARGE SCALE GENOMIC DNA]</scope>
    <source>
        <strain evidence="15 16">CGMCC 4.7225</strain>
    </source>
</reference>
<evidence type="ECO:0000313" key="16">
    <source>
        <dbReference type="Proteomes" id="UP000469185"/>
    </source>
</evidence>